<evidence type="ECO:0000313" key="2">
    <source>
        <dbReference type="Proteomes" id="UP000199337"/>
    </source>
</evidence>
<dbReference type="GO" id="GO:0004527">
    <property type="term" value="F:exonuclease activity"/>
    <property type="evidence" value="ECO:0007669"/>
    <property type="project" value="UniProtKB-KW"/>
</dbReference>
<name>A0A1I2PGN6_9FIRM</name>
<evidence type="ECO:0000313" key="1">
    <source>
        <dbReference type="EMBL" id="SFG15228.1"/>
    </source>
</evidence>
<dbReference type="Proteomes" id="UP000199337">
    <property type="component" value="Unassembled WGS sequence"/>
</dbReference>
<accession>A0A1I2PGN6</accession>
<protein>
    <submittedName>
        <fullName evidence="1">Putative exonuclease SbcCD, C subunit</fullName>
    </submittedName>
</protein>
<dbReference type="Pfam" id="PF13558">
    <property type="entry name" value="SbcC_Walker_B"/>
    <property type="match status" value="1"/>
</dbReference>
<keyword evidence="1" id="KW-0269">Exonuclease</keyword>
<keyword evidence="1" id="KW-0378">Hydrolase</keyword>
<dbReference type="AlphaFoldDB" id="A0A1I2PGN6"/>
<sequence length="106" mass="12440">MAILASFYRVYHLYRKKDILRLVVFDEALNRMDADNVEECMRFIQILSFQVQIVDPAGKTKLVVPFVNTNIIVMREGSNSFVEHVTCKEIEQWVEHEQHRALTASR</sequence>
<gene>
    <name evidence="1" type="ORF">SAMN05660649_00892</name>
</gene>
<dbReference type="STRING" id="341036.SAMN05660649_00892"/>
<organism evidence="1 2">
    <name type="scientific">Desulfotruncus arcticus DSM 17038</name>
    <dbReference type="NCBI Taxonomy" id="1121424"/>
    <lineage>
        <taxon>Bacteria</taxon>
        <taxon>Bacillati</taxon>
        <taxon>Bacillota</taxon>
        <taxon>Clostridia</taxon>
        <taxon>Eubacteriales</taxon>
        <taxon>Desulfallaceae</taxon>
        <taxon>Desulfotruncus</taxon>
    </lineage>
</organism>
<dbReference type="EMBL" id="FOOX01000002">
    <property type="protein sequence ID" value="SFG15228.1"/>
    <property type="molecule type" value="Genomic_DNA"/>
</dbReference>
<keyword evidence="2" id="KW-1185">Reference proteome</keyword>
<keyword evidence="1" id="KW-0540">Nuclease</keyword>
<proteinExistence type="predicted"/>
<reference evidence="2" key="1">
    <citation type="submission" date="2016-10" db="EMBL/GenBank/DDBJ databases">
        <authorList>
            <person name="Varghese N."/>
            <person name="Submissions S."/>
        </authorList>
    </citation>
    <scope>NUCLEOTIDE SEQUENCE [LARGE SCALE GENOMIC DNA]</scope>
    <source>
        <strain evidence="2">DSM 17038</strain>
    </source>
</reference>